<keyword evidence="2" id="KW-0472">Membrane</keyword>
<organism evidence="3 4">
    <name type="scientific">Panicum virgatum</name>
    <name type="common">Blackwell switchgrass</name>
    <dbReference type="NCBI Taxonomy" id="38727"/>
    <lineage>
        <taxon>Eukaryota</taxon>
        <taxon>Viridiplantae</taxon>
        <taxon>Streptophyta</taxon>
        <taxon>Embryophyta</taxon>
        <taxon>Tracheophyta</taxon>
        <taxon>Spermatophyta</taxon>
        <taxon>Magnoliopsida</taxon>
        <taxon>Liliopsida</taxon>
        <taxon>Poales</taxon>
        <taxon>Poaceae</taxon>
        <taxon>PACMAD clade</taxon>
        <taxon>Panicoideae</taxon>
        <taxon>Panicodae</taxon>
        <taxon>Paniceae</taxon>
        <taxon>Panicinae</taxon>
        <taxon>Panicum</taxon>
        <taxon>Panicum sect. Hiantes</taxon>
    </lineage>
</organism>
<proteinExistence type="predicted"/>
<keyword evidence="2" id="KW-1133">Transmembrane helix</keyword>
<name>A0A8T0W3U3_PANVG</name>
<keyword evidence="2" id="KW-0812">Transmembrane</keyword>
<sequence>MESADEEQPLLLDHQHLPPDERVSRSAAATDANAHEPPSSKHVARPAGGWKAPVAMVLVQLFQTGLVLLSKVVIGHGMFVSALVTYRSAFGAAFLFPFALICERCSVLLLPFTYCSVHLLILIHSLGYLVPRALVSV</sequence>
<evidence type="ECO:0000256" key="2">
    <source>
        <dbReference type="SAM" id="Phobius"/>
    </source>
</evidence>
<comment type="caution">
    <text evidence="3">The sequence shown here is derived from an EMBL/GenBank/DDBJ whole genome shotgun (WGS) entry which is preliminary data.</text>
</comment>
<dbReference type="AlphaFoldDB" id="A0A8T0W3U3"/>
<protein>
    <recommendedName>
        <fullName evidence="5">WAT1-related protein</fullName>
    </recommendedName>
</protein>
<gene>
    <name evidence="3" type="ORF">PVAP13_2KG102316</name>
</gene>
<feature type="compositionally biased region" description="Basic and acidic residues" evidence="1">
    <location>
        <begin position="13"/>
        <end position="24"/>
    </location>
</feature>
<feature type="transmembrane region" description="Helical" evidence="2">
    <location>
        <begin position="80"/>
        <end position="101"/>
    </location>
</feature>
<feature type="transmembrane region" description="Helical" evidence="2">
    <location>
        <begin position="108"/>
        <end position="130"/>
    </location>
</feature>
<keyword evidence="4" id="KW-1185">Reference proteome</keyword>
<dbReference type="EMBL" id="CM029039">
    <property type="protein sequence ID" value="KAG2640646.1"/>
    <property type="molecule type" value="Genomic_DNA"/>
</dbReference>
<dbReference type="Proteomes" id="UP000823388">
    <property type="component" value="Chromosome 2K"/>
</dbReference>
<accession>A0A8T0W3U3</accession>
<evidence type="ECO:0008006" key="5">
    <source>
        <dbReference type="Google" id="ProtNLM"/>
    </source>
</evidence>
<reference evidence="3" key="1">
    <citation type="submission" date="2020-05" db="EMBL/GenBank/DDBJ databases">
        <title>WGS assembly of Panicum virgatum.</title>
        <authorList>
            <person name="Lovell J.T."/>
            <person name="Jenkins J."/>
            <person name="Shu S."/>
            <person name="Juenger T.E."/>
            <person name="Schmutz J."/>
        </authorList>
    </citation>
    <scope>NUCLEOTIDE SEQUENCE</scope>
    <source>
        <strain evidence="3">AP13</strain>
    </source>
</reference>
<evidence type="ECO:0000256" key="1">
    <source>
        <dbReference type="SAM" id="MobiDB-lite"/>
    </source>
</evidence>
<feature type="region of interest" description="Disordered" evidence="1">
    <location>
        <begin position="1"/>
        <end position="46"/>
    </location>
</feature>
<evidence type="ECO:0000313" key="4">
    <source>
        <dbReference type="Proteomes" id="UP000823388"/>
    </source>
</evidence>
<evidence type="ECO:0000313" key="3">
    <source>
        <dbReference type="EMBL" id="KAG2640646.1"/>
    </source>
</evidence>